<proteinExistence type="predicted"/>
<dbReference type="AlphaFoldDB" id="A0A0F9TN23"/>
<reference evidence="1" key="1">
    <citation type="journal article" date="2015" name="Nature">
        <title>Complex archaea that bridge the gap between prokaryotes and eukaryotes.</title>
        <authorList>
            <person name="Spang A."/>
            <person name="Saw J.H."/>
            <person name="Jorgensen S.L."/>
            <person name="Zaremba-Niedzwiedzka K."/>
            <person name="Martijn J."/>
            <person name="Lind A.E."/>
            <person name="van Eijk R."/>
            <person name="Schleper C."/>
            <person name="Guy L."/>
            <person name="Ettema T.J."/>
        </authorList>
    </citation>
    <scope>NUCLEOTIDE SEQUENCE</scope>
</reference>
<evidence type="ECO:0000313" key="1">
    <source>
        <dbReference type="EMBL" id="KKN80679.1"/>
    </source>
</evidence>
<sequence length="127" mass="14600">MTPLTRRMALRAFAAAFVSAPVVAEAQKRAMVLAPGISNEGIEPPSSDNERLTFTDYASWFSRVGHAEITRQASYIHGFDGDIIDFHLPMVTKVRMQRARNYERILAERKRWFVKKIGLKGFVNWWE</sequence>
<name>A0A0F9TN23_9ZZZZ</name>
<comment type="caution">
    <text evidence="1">The sequence shown here is derived from an EMBL/GenBank/DDBJ whole genome shotgun (WGS) entry which is preliminary data.</text>
</comment>
<organism evidence="1">
    <name type="scientific">marine sediment metagenome</name>
    <dbReference type="NCBI Taxonomy" id="412755"/>
    <lineage>
        <taxon>unclassified sequences</taxon>
        <taxon>metagenomes</taxon>
        <taxon>ecological metagenomes</taxon>
    </lineage>
</organism>
<accession>A0A0F9TN23</accession>
<gene>
    <name evidence="1" type="ORF">LCGC14_0327710</name>
</gene>
<protein>
    <submittedName>
        <fullName evidence="1">Uncharacterized protein</fullName>
    </submittedName>
</protein>
<dbReference type="EMBL" id="LAZR01000227">
    <property type="protein sequence ID" value="KKN80679.1"/>
    <property type="molecule type" value="Genomic_DNA"/>
</dbReference>